<dbReference type="EMBL" id="AMEZ01000062">
    <property type="protein sequence ID" value="EKY25980.1"/>
    <property type="molecule type" value="Genomic_DNA"/>
</dbReference>
<dbReference type="PATRIC" id="fig|545697.3.peg.2257"/>
<evidence type="ECO:0000313" key="3">
    <source>
        <dbReference type="EMBL" id="EKY25980.1"/>
    </source>
</evidence>
<reference evidence="3 4" key="1">
    <citation type="submission" date="2012-05" db="EMBL/GenBank/DDBJ databases">
        <authorList>
            <person name="Weinstock G."/>
            <person name="Sodergren E."/>
            <person name="Lobos E.A."/>
            <person name="Fulton L."/>
            <person name="Fulton R."/>
            <person name="Courtney L."/>
            <person name="Fronick C."/>
            <person name="O'Laughlin M."/>
            <person name="Godfrey J."/>
            <person name="Wilson R.M."/>
            <person name="Miner T."/>
            <person name="Farmer C."/>
            <person name="Delehaunty K."/>
            <person name="Cordes M."/>
            <person name="Minx P."/>
            <person name="Tomlinson C."/>
            <person name="Chen J."/>
            <person name="Wollam A."/>
            <person name="Pepin K.H."/>
            <person name="Bhonagiri V."/>
            <person name="Zhang X."/>
            <person name="Suruliraj S."/>
            <person name="Warren W."/>
            <person name="Mitreva M."/>
            <person name="Mardis E.R."/>
            <person name="Wilson R.K."/>
        </authorList>
    </citation>
    <scope>NUCLEOTIDE SEQUENCE [LARGE SCALE GENOMIC DNA]</scope>
    <source>
        <strain evidence="3 4">DSM 1785</strain>
    </source>
</reference>
<dbReference type="Proteomes" id="UP000010420">
    <property type="component" value="Unassembled WGS sequence"/>
</dbReference>
<evidence type="ECO:0000259" key="2">
    <source>
        <dbReference type="SMART" id="SM00460"/>
    </source>
</evidence>
<feature type="domain" description="Transglutaminase-like" evidence="2">
    <location>
        <begin position="264"/>
        <end position="326"/>
    </location>
</feature>
<dbReference type="PANTHER" id="PTHR33490:SF3">
    <property type="entry name" value="CONSERVED INTEGRAL MEMBRANE PROTEIN"/>
    <property type="match status" value="1"/>
</dbReference>
<dbReference type="Pfam" id="PF01841">
    <property type="entry name" value="Transglut_core"/>
    <property type="match status" value="1"/>
</dbReference>
<keyword evidence="1" id="KW-0472">Membrane</keyword>
<gene>
    <name evidence="3" type="ORF">HMPREF0216_02295</name>
</gene>
<dbReference type="eggNOG" id="COG1305">
    <property type="taxonomic scope" value="Bacteria"/>
</dbReference>
<keyword evidence="4" id="KW-1185">Reference proteome</keyword>
<feature type="transmembrane region" description="Helical" evidence="1">
    <location>
        <begin position="119"/>
        <end position="145"/>
    </location>
</feature>
<evidence type="ECO:0000256" key="1">
    <source>
        <dbReference type="SAM" id="Phobius"/>
    </source>
</evidence>
<dbReference type="SMART" id="SM00460">
    <property type="entry name" value="TGc"/>
    <property type="match status" value="1"/>
</dbReference>
<proteinExistence type="predicted"/>
<dbReference type="PANTHER" id="PTHR33490">
    <property type="entry name" value="BLR5614 PROTEIN-RELATED"/>
    <property type="match status" value="1"/>
</dbReference>
<dbReference type="RefSeq" id="WP_005214059.1">
    <property type="nucleotide sequence ID" value="NZ_KB291653.1"/>
</dbReference>
<dbReference type="InterPro" id="IPR038765">
    <property type="entry name" value="Papain-like_cys_pep_sf"/>
</dbReference>
<feature type="transmembrane region" description="Helical" evidence="1">
    <location>
        <begin position="38"/>
        <end position="62"/>
    </location>
</feature>
<protein>
    <submittedName>
        <fullName evidence="3">Transglutaminase-like protein</fullName>
    </submittedName>
</protein>
<keyword evidence="1" id="KW-0812">Transmembrane</keyword>
<dbReference type="STRING" id="545697.HMPREF0216_02295"/>
<dbReference type="Gene3D" id="3.10.620.30">
    <property type="match status" value="1"/>
</dbReference>
<keyword evidence="1" id="KW-1133">Transmembrane helix</keyword>
<name>L1QE68_9CLOT</name>
<dbReference type="HOGENOM" id="CLU_058783_0_0_9"/>
<organism evidence="3 4">
    <name type="scientific">Clostridium celatum DSM 1785</name>
    <dbReference type="NCBI Taxonomy" id="545697"/>
    <lineage>
        <taxon>Bacteria</taxon>
        <taxon>Bacillati</taxon>
        <taxon>Bacillota</taxon>
        <taxon>Clostridia</taxon>
        <taxon>Eubacteriales</taxon>
        <taxon>Clostridiaceae</taxon>
        <taxon>Clostridium</taxon>
    </lineage>
</organism>
<feature type="transmembrane region" description="Helical" evidence="1">
    <location>
        <begin position="6"/>
        <end position="26"/>
    </location>
</feature>
<accession>L1QE68</accession>
<comment type="caution">
    <text evidence="3">The sequence shown here is derived from an EMBL/GenBank/DDBJ whole genome shotgun (WGS) entry which is preliminary data.</text>
</comment>
<dbReference type="OrthoDB" id="1817605at2"/>
<evidence type="ECO:0000313" key="4">
    <source>
        <dbReference type="Proteomes" id="UP000010420"/>
    </source>
</evidence>
<feature type="transmembrane region" description="Helical" evidence="1">
    <location>
        <begin position="82"/>
        <end position="107"/>
    </location>
</feature>
<sequence>MSEILSYGICTIILFLVLGDSIKKSLNTRTIKFVLEKMLYYFSIFVAFITLYFKIDVILLMITDFINNYFTSNIIVTDILKILLLMCLFFIIQLSIYFICKGIFFLLGSKKKINKDIVLIFFSSIIGCFNGIIILGIIFLSVITYNNTVGYNSQINIFNNLNTYNKVSKLVENKRVYFSEELVEKILPANNIIIYYNGVRIEDGIMSSEEIDSKALELTKGCNSDREKARILYSWIGSNLEYDYDKAKMALNNEELEDSGAISAWTTRKGICFDYSCLYVAMAKATGLKVRLVTGDGFDGVQYGPHAWNEVYLDDEEKWIPLDTTFYLAGDYFDNYDFYNDHIKESIAGEW</sequence>
<dbReference type="InterPro" id="IPR002931">
    <property type="entry name" value="Transglutaminase-like"/>
</dbReference>
<dbReference type="SUPFAM" id="SSF54001">
    <property type="entry name" value="Cysteine proteinases"/>
    <property type="match status" value="1"/>
</dbReference>
<dbReference type="AlphaFoldDB" id="L1QE68"/>